<dbReference type="Pfam" id="PF22624">
    <property type="entry name" value="AASDHPPT_N"/>
    <property type="match status" value="1"/>
</dbReference>
<feature type="compositionally biased region" description="Low complexity" evidence="3">
    <location>
        <begin position="157"/>
        <end position="171"/>
    </location>
</feature>
<sequence>MPTLYAIRIPDDPLPEATFNRLALLTDEAGRQRLKRFRLWEDALRSLVTRLTVIWYLNTKGLLPDGQLPTFGRKGKGKPTLATPTLSPPLEFNNTHEGRYVLFTTLRPDPASYSATNCIGVDVMIPPLKPGEASEIQEGISDQLTLREKQFLSGLPAASSSSFSINPPGSARGSGDGDGDELRAWALTYMWALKEGYTKAVGEGITFGMERIEVDLGLEADVGCEIGRDCVSDGQSDPHRSALQRLHVKSVKVDGKEVSERGWEYRVGQIDGHGYAVWWRGDEPLETARDQDEVDSLSIENVSWDQFEGPLLQLLCGKELIRGLVSVCATPS</sequence>
<dbReference type="InterPro" id="IPR050559">
    <property type="entry name" value="P-Pant_transferase_sf"/>
</dbReference>
<dbReference type="GO" id="GO:0000287">
    <property type="term" value="F:magnesium ion binding"/>
    <property type="evidence" value="ECO:0007669"/>
    <property type="project" value="InterPro"/>
</dbReference>
<feature type="domain" description="4'-phosphopantetheinyl transferase N-terminal" evidence="4">
    <location>
        <begin position="19"/>
        <end position="103"/>
    </location>
</feature>
<feature type="region of interest" description="Disordered" evidence="3">
    <location>
        <begin position="157"/>
        <end position="177"/>
    </location>
</feature>
<gene>
    <name evidence="5" type="ORF">I316_04611</name>
</gene>
<reference evidence="5 6" key="1">
    <citation type="submission" date="2013-07" db="EMBL/GenBank/DDBJ databases">
        <title>The Genome Sequence of Cryptococcus heveanensis BCC8398.</title>
        <authorList>
            <consortium name="The Broad Institute Genome Sequencing Platform"/>
            <person name="Cuomo C."/>
            <person name="Litvintseva A."/>
            <person name="Chen Y."/>
            <person name="Heitman J."/>
            <person name="Sun S."/>
            <person name="Springer D."/>
            <person name="Dromer F."/>
            <person name="Young S.K."/>
            <person name="Zeng Q."/>
            <person name="Gargeya S."/>
            <person name="Fitzgerald M."/>
            <person name="Abouelleil A."/>
            <person name="Alvarado L."/>
            <person name="Berlin A.M."/>
            <person name="Chapman S.B."/>
            <person name="Dewar J."/>
            <person name="Goldberg J."/>
            <person name="Griggs A."/>
            <person name="Gujja S."/>
            <person name="Hansen M."/>
            <person name="Howarth C."/>
            <person name="Imamovic A."/>
            <person name="Larimer J."/>
            <person name="McCowan C."/>
            <person name="Murphy C."/>
            <person name="Pearson M."/>
            <person name="Priest M."/>
            <person name="Roberts A."/>
            <person name="Saif S."/>
            <person name="Shea T."/>
            <person name="Sykes S."/>
            <person name="Wortman J."/>
            <person name="Nusbaum C."/>
            <person name="Birren B."/>
        </authorList>
    </citation>
    <scope>NUCLEOTIDE SEQUENCE [LARGE SCALE GENOMIC DNA]</scope>
    <source>
        <strain evidence="5 6">BCC8398</strain>
    </source>
</reference>
<dbReference type="SUPFAM" id="SSF56214">
    <property type="entry name" value="4'-phosphopantetheinyl transferase"/>
    <property type="match status" value="2"/>
</dbReference>
<evidence type="ECO:0000256" key="3">
    <source>
        <dbReference type="SAM" id="MobiDB-lite"/>
    </source>
</evidence>
<dbReference type="AlphaFoldDB" id="A0A1B9GR35"/>
<evidence type="ECO:0000256" key="2">
    <source>
        <dbReference type="ARBA" id="ARBA00022679"/>
    </source>
</evidence>
<proteinExistence type="predicted"/>
<accession>A0A1B9GR35</accession>
<dbReference type="GO" id="GO:0005829">
    <property type="term" value="C:cytosol"/>
    <property type="evidence" value="ECO:0007669"/>
    <property type="project" value="TreeGrafter"/>
</dbReference>
<protein>
    <recommendedName>
        <fullName evidence="1">holo-[acyl-carrier-protein] synthase</fullName>
        <ecNumber evidence="1">2.7.8.7</ecNumber>
    </recommendedName>
</protein>
<evidence type="ECO:0000256" key="1">
    <source>
        <dbReference type="ARBA" id="ARBA00013172"/>
    </source>
</evidence>
<dbReference type="EC" id="2.7.8.7" evidence="1"/>
<dbReference type="PANTHER" id="PTHR12215">
    <property type="entry name" value="PHOSPHOPANTETHEINE TRANSFERASE"/>
    <property type="match status" value="1"/>
</dbReference>
<evidence type="ECO:0000259" key="4">
    <source>
        <dbReference type="Pfam" id="PF22624"/>
    </source>
</evidence>
<dbReference type="OrthoDB" id="26719at2759"/>
<dbReference type="GO" id="GO:0019878">
    <property type="term" value="P:lysine biosynthetic process via aminoadipic acid"/>
    <property type="evidence" value="ECO:0007669"/>
    <property type="project" value="TreeGrafter"/>
</dbReference>
<dbReference type="STRING" id="1296120.A0A1B9GR35"/>
<organism evidence="5 6">
    <name type="scientific">Kwoniella heveanensis BCC8398</name>
    <dbReference type="NCBI Taxonomy" id="1296120"/>
    <lineage>
        <taxon>Eukaryota</taxon>
        <taxon>Fungi</taxon>
        <taxon>Dikarya</taxon>
        <taxon>Basidiomycota</taxon>
        <taxon>Agaricomycotina</taxon>
        <taxon>Tremellomycetes</taxon>
        <taxon>Tremellales</taxon>
        <taxon>Cryptococcaceae</taxon>
        <taxon>Kwoniella</taxon>
    </lineage>
</organism>
<dbReference type="PANTHER" id="PTHR12215:SF10">
    <property type="entry name" value="L-AMINOADIPATE-SEMIALDEHYDE DEHYDROGENASE-PHOSPHOPANTETHEINYL TRANSFERASE"/>
    <property type="match status" value="1"/>
</dbReference>
<keyword evidence="6" id="KW-1185">Reference proteome</keyword>
<dbReference type="GO" id="GO:0008897">
    <property type="term" value="F:holo-[acyl-carrier-protein] synthase activity"/>
    <property type="evidence" value="ECO:0007669"/>
    <property type="project" value="UniProtKB-EC"/>
</dbReference>
<evidence type="ECO:0000313" key="6">
    <source>
        <dbReference type="Proteomes" id="UP000092666"/>
    </source>
</evidence>
<keyword evidence="2 5" id="KW-0808">Transferase</keyword>
<dbReference type="InterPro" id="IPR055066">
    <property type="entry name" value="AASDHPPT_N"/>
</dbReference>
<dbReference type="Gene3D" id="3.90.470.20">
    <property type="entry name" value="4'-phosphopantetheinyl transferase domain"/>
    <property type="match status" value="1"/>
</dbReference>
<dbReference type="Proteomes" id="UP000092666">
    <property type="component" value="Unassembled WGS sequence"/>
</dbReference>
<name>A0A1B9GR35_9TREE</name>
<dbReference type="InterPro" id="IPR037143">
    <property type="entry name" value="4-PPantetheinyl_Trfase_dom_sf"/>
</dbReference>
<evidence type="ECO:0000313" key="5">
    <source>
        <dbReference type="EMBL" id="OCF33539.1"/>
    </source>
</evidence>
<dbReference type="EMBL" id="KI669504">
    <property type="protein sequence ID" value="OCF33539.1"/>
    <property type="molecule type" value="Genomic_DNA"/>
</dbReference>
<reference evidence="6" key="2">
    <citation type="submission" date="2013-12" db="EMBL/GenBank/DDBJ databases">
        <title>Evolution of pathogenesis and genome organization in the Tremellales.</title>
        <authorList>
            <person name="Cuomo C."/>
            <person name="Litvintseva A."/>
            <person name="Heitman J."/>
            <person name="Chen Y."/>
            <person name="Sun S."/>
            <person name="Springer D."/>
            <person name="Dromer F."/>
            <person name="Young S."/>
            <person name="Zeng Q."/>
            <person name="Chapman S."/>
            <person name="Gujja S."/>
            <person name="Saif S."/>
            <person name="Birren B."/>
        </authorList>
    </citation>
    <scope>NUCLEOTIDE SEQUENCE [LARGE SCALE GENOMIC DNA]</scope>
    <source>
        <strain evidence="6">BCC8398</strain>
    </source>
</reference>